<feature type="domain" description="Trypsin-co-occurring" evidence="1">
    <location>
        <begin position="9"/>
        <end position="101"/>
    </location>
</feature>
<organism evidence="2 3">
    <name type="scientific">Streptomyces griseoruber</name>
    <dbReference type="NCBI Taxonomy" id="1943"/>
    <lineage>
        <taxon>Bacteria</taxon>
        <taxon>Bacillati</taxon>
        <taxon>Actinomycetota</taxon>
        <taxon>Actinomycetes</taxon>
        <taxon>Kitasatosporales</taxon>
        <taxon>Streptomycetaceae</taxon>
        <taxon>Streptomyces</taxon>
    </lineage>
</organism>
<evidence type="ECO:0000259" key="1">
    <source>
        <dbReference type="Pfam" id="PF19493"/>
    </source>
</evidence>
<dbReference type="AlphaFoldDB" id="A0A101SVK7"/>
<protein>
    <recommendedName>
        <fullName evidence="1">Trypsin-co-occurring domain-containing protein</fullName>
    </recommendedName>
</protein>
<dbReference type="STRING" id="1943.AQJ64_25190"/>
<dbReference type="NCBIfam" id="NF041216">
    <property type="entry name" value="CU044_2847_fam"/>
    <property type="match status" value="1"/>
</dbReference>
<sequence>MSELVRFPVAGADPVVVEVDSAGGAVPVGPLRRVREVDEEFTARLGPIREAVARTLESLRGDLRPDEITVSFGVSLTGEAGAVIAKTALEANFSVEMVWSRDAPDDMSVTTAE</sequence>
<reference evidence="2 3" key="1">
    <citation type="submission" date="2015-10" db="EMBL/GenBank/DDBJ databases">
        <title>Draft genome sequence of Streptomyces griseoruber DSM 40281, type strain for the species Streptomyces griseoruber.</title>
        <authorList>
            <person name="Ruckert C."/>
            <person name="Winkler A."/>
            <person name="Kalinowski J."/>
            <person name="Kampfer P."/>
            <person name="Glaeser S."/>
        </authorList>
    </citation>
    <scope>NUCLEOTIDE SEQUENCE [LARGE SCALE GENOMIC DNA]</scope>
    <source>
        <strain evidence="2 3">DSM 40281</strain>
    </source>
</reference>
<dbReference type="RefSeq" id="WP_055638299.1">
    <property type="nucleotide sequence ID" value="NZ_JBIRRP010000015.1"/>
</dbReference>
<proteinExistence type="predicted"/>
<dbReference type="Pfam" id="PF19493">
    <property type="entry name" value="Trypco1"/>
    <property type="match status" value="1"/>
</dbReference>
<gene>
    <name evidence="2" type="ORF">AQJ64_25190</name>
</gene>
<evidence type="ECO:0000313" key="3">
    <source>
        <dbReference type="Proteomes" id="UP000052982"/>
    </source>
</evidence>
<accession>A0A101SVK7</accession>
<dbReference type="Proteomes" id="UP000052982">
    <property type="component" value="Unassembled WGS sequence"/>
</dbReference>
<name>A0A101SVK7_9ACTN</name>
<evidence type="ECO:0000313" key="2">
    <source>
        <dbReference type="EMBL" id="KUN80871.1"/>
    </source>
</evidence>
<comment type="caution">
    <text evidence="2">The sequence shown here is derived from an EMBL/GenBank/DDBJ whole genome shotgun (WGS) entry which is preliminary data.</text>
</comment>
<keyword evidence="3" id="KW-1185">Reference proteome</keyword>
<dbReference type="EMBL" id="LMWW01000040">
    <property type="protein sequence ID" value="KUN80871.1"/>
    <property type="molecule type" value="Genomic_DNA"/>
</dbReference>
<dbReference type="OrthoDB" id="4828173at2"/>
<dbReference type="InterPro" id="IPR045794">
    <property type="entry name" value="Trypco1"/>
</dbReference>